<evidence type="ECO:0000313" key="2">
    <source>
        <dbReference type="Proteomes" id="UP001222325"/>
    </source>
</evidence>
<organism evidence="1 2">
    <name type="scientific">Mycena belliarum</name>
    <dbReference type="NCBI Taxonomy" id="1033014"/>
    <lineage>
        <taxon>Eukaryota</taxon>
        <taxon>Fungi</taxon>
        <taxon>Dikarya</taxon>
        <taxon>Basidiomycota</taxon>
        <taxon>Agaricomycotina</taxon>
        <taxon>Agaricomycetes</taxon>
        <taxon>Agaricomycetidae</taxon>
        <taxon>Agaricales</taxon>
        <taxon>Marasmiineae</taxon>
        <taxon>Mycenaceae</taxon>
        <taxon>Mycena</taxon>
    </lineage>
</organism>
<dbReference type="EMBL" id="JARJCN010000019">
    <property type="protein sequence ID" value="KAJ7092037.1"/>
    <property type="molecule type" value="Genomic_DNA"/>
</dbReference>
<evidence type="ECO:0000313" key="1">
    <source>
        <dbReference type="EMBL" id="KAJ7092037.1"/>
    </source>
</evidence>
<accession>A0AAD6U5U7</accession>
<dbReference type="AlphaFoldDB" id="A0AAD6U5U7"/>
<dbReference type="Proteomes" id="UP001222325">
    <property type="component" value="Unassembled WGS sequence"/>
</dbReference>
<name>A0AAD6U5U7_9AGAR</name>
<reference evidence="1" key="1">
    <citation type="submission" date="2023-03" db="EMBL/GenBank/DDBJ databases">
        <title>Massive genome expansion in bonnet fungi (Mycena s.s.) driven by repeated elements and novel gene families across ecological guilds.</title>
        <authorList>
            <consortium name="Lawrence Berkeley National Laboratory"/>
            <person name="Harder C.B."/>
            <person name="Miyauchi S."/>
            <person name="Viragh M."/>
            <person name="Kuo A."/>
            <person name="Thoen E."/>
            <person name="Andreopoulos B."/>
            <person name="Lu D."/>
            <person name="Skrede I."/>
            <person name="Drula E."/>
            <person name="Henrissat B."/>
            <person name="Morin E."/>
            <person name="Kohler A."/>
            <person name="Barry K."/>
            <person name="LaButti K."/>
            <person name="Morin E."/>
            <person name="Salamov A."/>
            <person name="Lipzen A."/>
            <person name="Mereny Z."/>
            <person name="Hegedus B."/>
            <person name="Baldrian P."/>
            <person name="Stursova M."/>
            <person name="Weitz H."/>
            <person name="Taylor A."/>
            <person name="Grigoriev I.V."/>
            <person name="Nagy L.G."/>
            <person name="Martin F."/>
            <person name="Kauserud H."/>
        </authorList>
    </citation>
    <scope>NUCLEOTIDE SEQUENCE</scope>
    <source>
        <strain evidence="1">CBHHK173m</strain>
    </source>
</reference>
<sequence length="220" mass="23396">MADAFAIAAGGFNVASFVLGSGPQTVAYLSNKFSGPGLQPSATMAQDVLTILEKYEHLLTDAERTEIMVIFLNLKLSLGKAEAEHKSRNAFQKLIGYSKGRKAAGKILKQADAGSERAINISEKARLRAIHLRHPPATSNQSGGPYPPGSTALTASMISLPFRAPTTTRDPVSFYVHRNTAPAEASASAQALHPNEDPFAETDIASAKYPSTETVDSLNV</sequence>
<protein>
    <submittedName>
        <fullName evidence="1">Uncharacterized protein</fullName>
    </submittedName>
</protein>
<proteinExistence type="predicted"/>
<comment type="caution">
    <text evidence="1">The sequence shown here is derived from an EMBL/GenBank/DDBJ whole genome shotgun (WGS) entry which is preliminary data.</text>
</comment>
<keyword evidence="2" id="KW-1185">Reference proteome</keyword>
<gene>
    <name evidence="1" type="ORF">B0H15DRAFT_185276</name>
</gene>